<evidence type="ECO:0000313" key="1">
    <source>
        <dbReference type="EMBL" id="KAI5676308.1"/>
    </source>
</evidence>
<accession>A0ACC0BUP6</accession>
<organism evidence="1 2">
    <name type="scientific">Catharanthus roseus</name>
    <name type="common">Madagascar periwinkle</name>
    <name type="synonym">Vinca rosea</name>
    <dbReference type="NCBI Taxonomy" id="4058"/>
    <lineage>
        <taxon>Eukaryota</taxon>
        <taxon>Viridiplantae</taxon>
        <taxon>Streptophyta</taxon>
        <taxon>Embryophyta</taxon>
        <taxon>Tracheophyta</taxon>
        <taxon>Spermatophyta</taxon>
        <taxon>Magnoliopsida</taxon>
        <taxon>eudicotyledons</taxon>
        <taxon>Gunneridae</taxon>
        <taxon>Pentapetalae</taxon>
        <taxon>asterids</taxon>
        <taxon>lamiids</taxon>
        <taxon>Gentianales</taxon>
        <taxon>Apocynaceae</taxon>
        <taxon>Rauvolfioideae</taxon>
        <taxon>Vinceae</taxon>
        <taxon>Catharanthinae</taxon>
        <taxon>Catharanthus</taxon>
    </lineage>
</organism>
<evidence type="ECO:0000313" key="2">
    <source>
        <dbReference type="Proteomes" id="UP001060085"/>
    </source>
</evidence>
<dbReference type="EMBL" id="CM044702">
    <property type="protein sequence ID" value="KAI5676308.1"/>
    <property type="molecule type" value="Genomic_DNA"/>
</dbReference>
<keyword evidence="2" id="KW-1185">Reference proteome</keyword>
<protein>
    <submittedName>
        <fullName evidence="1">Uncharacterized protein</fullName>
    </submittedName>
</protein>
<name>A0ACC0BUP6_CATRO</name>
<reference evidence="2" key="1">
    <citation type="journal article" date="2023" name="Nat. Plants">
        <title>Single-cell RNA sequencing provides a high-resolution roadmap for understanding the multicellular compartmentation of specialized metabolism.</title>
        <authorList>
            <person name="Sun S."/>
            <person name="Shen X."/>
            <person name="Li Y."/>
            <person name="Li Y."/>
            <person name="Wang S."/>
            <person name="Li R."/>
            <person name="Zhang H."/>
            <person name="Shen G."/>
            <person name="Guo B."/>
            <person name="Wei J."/>
            <person name="Xu J."/>
            <person name="St-Pierre B."/>
            <person name="Chen S."/>
            <person name="Sun C."/>
        </authorList>
    </citation>
    <scope>NUCLEOTIDE SEQUENCE [LARGE SCALE GENOMIC DNA]</scope>
</reference>
<comment type="caution">
    <text evidence="1">The sequence shown here is derived from an EMBL/GenBank/DDBJ whole genome shotgun (WGS) entry which is preliminary data.</text>
</comment>
<proteinExistence type="predicted"/>
<dbReference type="Proteomes" id="UP001060085">
    <property type="component" value="Linkage Group LG02"/>
</dbReference>
<gene>
    <name evidence="1" type="ORF">M9H77_07258</name>
</gene>
<sequence length="132" mass="15496">MSVVFIDGSMLIQFINDTVLFDKSMEEHFKMFDHDGKGELSRDKLQKRFGKFSPGEYDLQSRDEIKKLHDIVFEKFDVDRNGVIDRKEFRELMKEIMLAKARGIGNFSVPIIVQEDSFLMRAVKHSEKMEKS</sequence>